<dbReference type="GO" id="GO:0016853">
    <property type="term" value="F:isomerase activity"/>
    <property type="evidence" value="ECO:0007669"/>
    <property type="project" value="UniProtKB-KW"/>
</dbReference>
<proteinExistence type="predicted"/>
<evidence type="ECO:0000313" key="9">
    <source>
        <dbReference type="EMBL" id="MBA8812113.1"/>
    </source>
</evidence>
<keyword evidence="4" id="KW-1015">Disulfide bond</keyword>
<keyword evidence="2" id="KW-0201">Cytochrome c-type biogenesis</keyword>
<evidence type="ECO:0000313" key="10">
    <source>
        <dbReference type="Proteomes" id="UP000321154"/>
    </source>
</evidence>
<dbReference type="Pfam" id="PF08534">
    <property type="entry name" value="Redoxin"/>
    <property type="match status" value="1"/>
</dbReference>
<dbReference type="SUPFAM" id="SSF52833">
    <property type="entry name" value="Thioredoxin-like"/>
    <property type="match status" value="1"/>
</dbReference>
<dbReference type="PANTHER" id="PTHR42852">
    <property type="entry name" value="THIOL:DISULFIDE INTERCHANGE PROTEIN DSBE"/>
    <property type="match status" value="1"/>
</dbReference>
<feature type="signal peptide" evidence="6">
    <location>
        <begin position="1"/>
        <end position="22"/>
    </location>
</feature>
<dbReference type="PROSITE" id="PS51257">
    <property type="entry name" value="PROKAR_LIPOPROTEIN"/>
    <property type="match status" value="1"/>
</dbReference>
<dbReference type="RefSeq" id="WP_146855974.1">
    <property type="nucleotide sequence ID" value="NZ_BAAAHR010000002.1"/>
</dbReference>
<name>A0A7W3PHL2_9MICO</name>
<keyword evidence="10" id="KW-1185">Reference proteome</keyword>
<keyword evidence="9" id="KW-0413">Isomerase</keyword>
<dbReference type="Proteomes" id="UP000321154">
    <property type="component" value="Unassembled WGS sequence"/>
</dbReference>
<dbReference type="GO" id="GO:0030313">
    <property type="term" value="C:cell envelope"/>
    <property type="evidence" value="ECO:0007669"/>
    <property type="project" value="UniProtKB-SubCell"/>
</dbReference>
<evidence type="ECO:0000256" key="1">
    <source>
        <dbReference type="ARBA" id="ARBA00004196"/>
    </source>
</evidence>
<dbReference type="PANTHER" id="PTHR42852:SF6">
    <property type="entry name" value="THIOL:DISULFIDE INTERCHANGE PROTEIN DSBE"/>
    <property type="match status" value="1"/>
</dbReference>
<feature type="domain" description="Thioredoxin" evidence="7">
    <location>
        <begin position="56"/>
        <end position="210"/>
    </location>
</feature>
<sequence length="210" mass="21852">MTTRKSPHARRPSLVLRALAGAAVVGLALTGCVTQNDDLAANFGDGTTENYISGSGTVTEIAPDDRGDPVDFTSETDTGDTLSRSDYDGDVVVLNFWYAGCPPCRAEAPDLEQISQDYADQGVQFVGVNVRDQAGTSLAFARTFGVSYPSVVDTNDGAVQLALAGTIAPNSVPTTIVLDQQGRIAARILGGLDGPSILDTLVSDTLAEKA</sequence>
<organism evidence="9 11">
    <name type="scientific">Frigoribacterium faeni</name>
    <dbReference type="NCBI Taxonomy" id="145483"/>
    <lineage>
        <taxon>Bacteria</taxon>
        <taxon>Bacillati</taxon>
        <taxon>Actinomycetota</taxon>
        <taxon>Actinomycetes</taxon>
        <taxon>Micrococcales</taxon>
        <taxon>Microbacteriaceae</taxon>
        <taxon>Frigoribacterium</taxon>
    </lineage>
</organism>
<dbReference type="InterPro" id="IPR036249">
    <property type="entry name" value="Thioredoxin-like_sf"/>
</dbReference>
<evidence type="ECO:0000256" key="3">
    <source>
        <dbReference type="ARBA" id="ARBA00022968"/>
    </source>
</evidence>
<dbReference type="CDD" id="cd02966">
    <property type="entry name" value="TlpA_like_family"/>
    <property type="match status" value="1"/>
</dbReference>
<dbReference type="GO" id="GO:0016491">
    <property type="term" value="F:oxidoreductase activity"/>
    <property type="evidence" value="ECO:0007669"/>
    <property type="project" value="InterPro"/>
</dbReference>
<dbReference type="InterPro" id="IPR013766">
    <property type="entry name" value="Thioredoxin_domain"/>
</dbReference>
<dbReference type="EMBL" id="JACGWW010000001">
    <property type="protein sequence ID" value="MBA8812113.1"/>
    <property type="molecule type" value="Genomic_DNA"/>
</dbReference>
<evidence type="ECO:0000256" key="2">
    <source>
        <dbReference type="ARBA" id="ARBA00022748"/>
    </source>
</evidence>
<evidence type="ECO:0000313" key="11">
    <source>
        <dbReference type="Proteomes" id="UP000522688"/>
    </source>
</evidence>
<evidence type="ECO:0000256" key="5">
    <source>
        <dbReference type="ARBA" id="ARBA00023284"/>
    </source>
</evidence>
<keyword evidence="3" id="KW-0812">Transmembrane</keyword>
<evidence type="ECO:0000259" key="7">
    <source>
        <dbReference type="PROSITE" id="PS51352"/>
    </source>
</evidence>
<comment type="caution">
    <text evidence="9">The sequence shown here is derived from an EMBL/GenBank/DDBJ whole genome shotgun (WGS) entry which is preliminary data.</text>
</comment>
<dbReference type="EMBL" id="BJUV01000021">
    <property type="protein sequence ID" value="GEK83850.1"/>
    <property type="molecule type" value="Genomic_DNA"/>
</dbReference>
<dbReference type="Proteomes" id="UP000522688">
    <property type="component" value="Unassembled WGS sequence"/>
</dbReference>
<keyword evidence="5" id="KW-0676">Redox-active center</keyword>
<dbReference type="AlphaFoldDB" id="A0A7W3PHL2"/>
<evidence type="ECO:0000313" key="8">
    <source>
        <dbReference type="EMBL" id="GEK83850.1"/>
    </source>
</evidence>
<dbReference type="PROSITE" id="PS51352">
    <property type="entry name" value="THIOREDOXIN_2"/>
    <property type="match status" value="1"/>
</dbReference>
<evidence type="ECO:0000256" key="6">
    <source>
        <dbReference type="SAM" id="SignalP"/>
    </source>
</evidence>
<gene>
    <name evidence="9" type="ORF">FB463_000337</name>
    <name evidence="8" type="ORF">FFA01_21590</name>
</gene>
<dbReference type="Gene3D" id="3.40.30.10">
    <property type="entry name" value="Glutaredoxin"/>
    <property type="match status" value="1"/>
</dbReference>
<keyword evidence="6" id="KW-0732">Signal</keyword>
<dbReference type="InterPro" id="IPR013740">
    <property type="entry name" value="Redoxin"/>
</dbReference>
<comment type="subcellular location">
    <subcellularLocation>
        <location evidence="1">Cell envelope</location>
    </subcellularLocation>
</comment>
<dbReference type="PROSITE" id="PS00194">
    <property type="entry name" value="THIOREDOXIN_1"/>
    <property type="match status" value="1"/>
</dbReference>
<evidence type="ECO:0000256" key="4">
    <source>
        <dbReference type="ARBA" id="ARBA00023157"/>
    </source>
</evidence>
<reference evidence="8 10" key="1">
    <citation type="submission" date="2019-07" db="EMBL/GenBank/DDBJ databases">
        <title>Whole genome shotgun sequence of Frigoribacterium faeni NBRC 103066.</title>
        <authorList>
            <person name="Hosoyama A."/>
            <person name="Uohara A."/>
            <person name="Ohji S."/>
            <person name="Ichikawa N."/>
        </authorList>
    </citation>
    <scope>NUCLEOTIDE SEQUENCE [LARGE SCALE GENOMIC DNA]</scope>
    <source>
        <strain evidence="8 10">NBRC 103066</strain>
    </source>
</reference>
<reference evidence="9 11" key="2">
    <citation type="submission" date="2020-07" db="EMBL/GenBank/DDBJ databases">
        <title>Sequencing the genomes of 1000 actinobacteria strains.</title>
        <authorList>
            <person name="Klenk H.-P."/>
        </authorList>
    </citation>
    <scope>NUCLEOTIDE SEQUENCE [LARGE SCALE GENOMIC DNA]</scope>
    <source>
        <strain evidence="9 11">DSM 10309</strain>
    </source>
</reference>
<dbReference type="InterPro" id="IPR017937">
    <property type="entry name" value="Thioredoxin_CS"/>
</dbReference>
<dbReference type="GO" id="GO:0017004">
    <property type="term" value="P:cytochrome complex assembly"/>
    <property type="evidence" value="ECO:0007669"/>
    <property type="project" value="UniProtKB-KW"/>
</dbReference>
<keyword evidence="3" id="KW-0735">Signal-anchor</keyword>
<accession>A0A7W3PHL2</accession>
<feature type="chain" id="PRO_5038820063" evidence="6">
    <location>
        <begin position="23"/>
        <end position="210"/>
    </location>
</feature>
<dbReference type="InterPro" id="IPR050553">
    <property type="entry name" value="Thioredoxin_ResA/DsbE_sf"/>
</dbReference>
<protein>
    <submittedName>
        <fullName evidence="8 9">Thiol-disulfide isomerase</fullName>
    </submittedName>
</protein>
<dbReference type="OrthoDB" id="9796554at2"/>